<organism evidence="1">
    <name type="scientific">Podoviridae sp. ct8Lf7</name>
    <dbReference type="NCBI Taxonomy" id="2827723"/>
    <lineage>
        <taxon>Viruses</taxon>
        <taxon>Duplodnaviria</taxon>
        <taxon>Heunggongvirae</taxon>
        <taxon>Uroviricota</taxon>
        <taxon>Caudoviricetes</taxon>
    </lineage>
</organism>
<dbReference type="EMBL" id="BK032511">
    <property type="protein sequence ID" value="DAF44544.1"/>
    <property type="molecule type" value="Genomic_DNA"/>
</dbReference>
<name>A0A8S5S0W8_9CAUD</name>
<accession>A0A8S5S0W8</accession>
<protein>
    <submittedName>
        <fullName evidence="1">Uncharacterized protein</fullName>
    </submittedName>
</protein>
<evidence type="ECO:0000313" key="1">
    <source>
        <dbReference type="EMBL" id="DAF44544.1"/>
    </source>
</evidence>
<reference evidence="1" key="1">
    <citation type="journal article" date="2021" name="Proc. Natl. Acad. Sci. U.S.A.">
        <title>A Catalog of Tens of Thousands of Viruses from Human Metagenomes Reveals Hidden Associations with Chronic Diseases.</title>
        <authorList>
            <person name="Tisza M.J."/>
            <person name="Buck C.B."/>
        </authorList>
    </citation>
    <scope>NUCLEOTIDE SEQUENCE</scope>
    <source>
        <strain evidence="1">Ct8Lf7</strain>
    </source>
</reference>
<sequence>MTRFDGIFGENDLDYGFCAIRFFSRRGTTDLTPTPESDNGYLLGSTAKDTQFGNNFSNLNDYNFYFTYIDKGDHKLYYRDSENRLSLLSKTTSNLIFPAFVDSDKNLYLINNYVQVD</sequence>
<proteinExistence type="predicted"/>